<sequence>MASLSSVSLHSTVQLPAQLKLSSPVHSVATDGSVSSSTVLSFALKCSQRNGSAAKAPRMRLPVTSLRAVICLATASSTDIPTVAETKRSFLENYRRPIPSIYSTVIQELLVQHHLLRYNTTYQYDPVFALGFVTVYDQLMDGYPSAEDRDAIFKAYISALKENPEHYRSDAKKLEAWASEQSATSVVSFSGEGEVESILKDIAERAAGKGSFHYSRFFAIGLFRLLEVAKASDPAVLEQLAKALNVNKLSIDRDLDVYRNLLSKLAQGKELIREYVEREKKKAAERESSAPKKAEEVAKTEGKSE</sequence>
<name>A0ABD3GVQ9_9MARC</name>
<feature type="region of interest" description="Disordered" evidence="2">
    <location>
        <begin position="281"/>
        <end position="305"/>
    </location>
</feature>
<protein>
    <submittedName>
        <fullName evidence="3">Uncharacterized protein</fullName>
    </submittedName>
</protein>
<dbReference type="Pfam" id="PF11264">
    <property type="entry name" value="ThylakoidFormat"/>
    <property type="match status" value="1"/>
</dbReference>
<evidence type="ECO:0000313" key="3">
    <source>
        <dbReference type="EMBL" id="KAL3681924.1"/>
    </source>
</evidence>
<evidence type="ECO:0000256" key="1">
    <source>
        <dbReference type="ARBA" id="ARBA00023054"/>
    </source>
</evidence>
<dbReference type="NCBIfam" id="TIGR03060">
    <property type="entry name" value="PS_II_psb29"/>
    <property type="match status" value="1"/>
</dbReference>
<keyword evidence="4" id="KW-1185">Reference proteome</keyword>
<evidence type="ECO:0000256" key="2">
    <source>
        <dbReference type="SAM" id="MobiDB-lite"/>
    </source>
</evidence>
<accession>A0ABD3GVQ9</accession>
<dbReference type="InterPro" id="IPR017499">
    <property type="entry name" value="Thf1"/>
</dbReference>
<evidence type="ECO:0000313" key="4">
    <source>
        <dbReference type="Proteomes" id="UP001633002"/>
    </source>
</evidence>
<gene>
    <name evidence="3" type="ORF">R1sor_024880</name>
</gene>
<organism evidence="3 4">
    <name type="scientific">Riccia sorocarpa</name>
    <dbReference type="NCBI Taxonomy" id="122646"/>
    <lineage>
        <taxon>Eukaryota</taxon>
        <taxon>Viridiplantae</taxon>
        <taxon>Streptophyta</taxon>
        <taxon>Embryophyta</taxon>
        <taxon>Marchantiophyta</taxon>
        <taxon>Marchantiopsida</taxon>
        <taxon>Marchantiidae</taxon>
        <taxon>Marchantiales</taxon>
        <taxon>Ricciaceae</taxon>
        <taxon>Riccia</taxon>
    </lineage>
</organism>
<keyword evidence="1" id="KW-0175">Coiled coil</keyword>
<dbReference type="Proteomes" id="UP001633002">
    <property type="component" value="Unassembled WGS sequence"/>
</dbReference>
<dbReference type="EMBL" id="JBJQOH010000007">
    <property type="protein sequence ID" value="KAL3681924.1"/>
    <property type="molecule type" value="Genomic_DNA"/>
</dbReference>
<dbReference type="PANTHER" id="PTHR34793:SF1">
    <property type="entry name" value="PROTEIN THYLAKOID FORMATION 1, CHLOROPLASTIC"/>
    <property type="match status" value="1"/>
</dbReference>
<dbReference type="PANTHER" id="PTHR34793">
    <property type="entry name" value="PROTEIN THYLAKOID FORMATION 1, CHLOROPLASTIC"/>
    <property type="match status" value="1"/>
</dbReference>
<dbReference type="HAMAP" id="MF_01843">
    <property type="entry name" value="Thf1"/>
    <property type="match status" value="1"/>
</dbReference>
<comment type="caution">
    <text evidence="3">The sequence shown here is derived from an EMBL/GenBank/DDBJ whole genome shotgun (WGS) entry which is preliminary data.</text>
</comment>
<reference evidence="3 4" key="1">
    <citation type="submission" date="2024-09" db="EMBL/GenBank/DDBJ databases">
        <title>Chromosome-scale assembly of Riccia sorocarpa.</title>
        <authorList>
            <person name="Paukszto L."/>
        </authorList>
    </citation>
    <scope>NUCLEOTIDE SEQUENCE [LARGE SCALE GENOMIC DNA]</scope>
    <source>
        <strain evidence="3">LP-2024</strain>
        <tissue evidence="3">Aerial parts of the thallus</tissue>
    </source>
</reference>
<proteinExistence type="inferred from homology"/>
<dbReference type="AlphaFoldDB" id="A0ABD3GVQ9"/>